<comment type="caution">
    <text evidence="17">The sequence shown here is derived from an EMBL/GenBank/DDBJ whole genome shotgun (WGS) entry which is preliminary data.</text>
</comment>
<feature type="domain" description="HAMP" evidence="16">
    <location>
        <begin position="314"/>
        <end position="366"/>
    </location>
</feature>
<dbReference type="PANTHER" id="PTHR34220:SF7">
    <property type="entry name" value="SENSOR HISTIDINE KINASE YPDA"/>
    <property type="match status" value="1"/>
</dbReference>
<keyword evidence="11 14" id="KW-1133">Transmembrane helix</keyword>
<gene>
    <name evidence="17" type="ORF">J2S11_004348</name>
</gene>
<dbReference type="PRINTS" id="PR00344">
    <property type="entry name" value="BCTRLSENSOR"/>
</dbReference>
<dbReference type="Gene3D" id="6.10.340.10">
    <property type="match status" value="1"/>
</dbReference>
<dbReference type="InterPro" id="IPR003660">
    <property type="entry name" value="HAMP_dom"/>
</dbReference>
<feature type="transmembrane region" description="Helical" evidence="14">
    <location>
        <begin position="6"/>
        <end position="27"/>
    </location>
</feature>
<keyword evidence="12" id="KW-0902">Two-component regulatory system</keyword>
<dbReference type="Gene3D" id="3.30.565.10">
    <property type="entry name" value="Histidine kinase-like ATPase, C-terminal domain"/>
    <property type="match status" value="1"/>
</dbReference>
<sequence length="589" mass="68117">MNLRTKLIILFVLTAVIPLSMLGLFTYQKSSNMMQEQVSEGVLEKIVQINKNLSFFTRDVEQLSMYIYRHEMVQEVLAKSGERNHVEKYEDYKRMDHLFETVLGSKKWDVRIYMIGLNGDRFFTGDYLPTAYDQYMENWGIFRKANEANGNLVWDTHYSMRKVDHQEVVLSAGRLLKHIETNEAMGYLIIDILEPAVADIYRTDRNQTDQQLFLLDQQGYVISSSPNKARIGTRLEYPFLDQLLIGDGGFFETNWEDERHVIVYDTAEETHFKIASFVPLTHISERNRSIGQLTLALAGIGLLCAVWLAYFLSKTVTSPLYQIMSLMKKVEQGNLAVSFNRHYKDDIGILGNSFNRMVLQLRRLIQDGYEKQVRLKESEIKALKAQINPHFLYNTLETVNWMAKMKGLSNISKMVVSLGEMMRFSVRKGEDLVLLSEDVRHLEHYLNIQQIRYQDKFTVRMELDEEALRSYIPSLLLQPLVENAITHGLEMKIDRGNLWVTGKREGELLYLCVEDDGVGIDSDTLAKIQQKDFNTMDYHNTGIGLQNVQRRIQIHYGDQYDIDVRSAEGKGTKVTLRLPFLLEGGDIHA</sequence>
<evidence type="ECO:0000256" key="2">
    <source>
        <dbReference type="ARBA" id="ARBA00004651"/>
    </source>
</evidence>
<feature type="domain" description="Histidine kinase" evidence="15">
    <location>
        <begin position="476"/>
        <end position="582"/>
    </location>
</feature>
<dbReference type="InterPro" id="IPR004358">
    <property type="entry name" value="Sig_transdc_His_kin-like_C"/>
</dbReference>
<dbReference type="InterPro" id="IPR036890">
    <property type="entry name" value="HATPase_C_sf"/>
</dbReference>
<evidence type="ECO:0000259" key="15">
    <source>
        <dbReference type="PROSITE" id="PS50109"/>
    </source>
</evidence>
<dbReference type="EC" id="2.7.13.3" evidence="3"/>
<dbReference type="SUPFAM" id="SSF55874">
    <property type="entry name" value="ATPase domain of HSP90 chaperone/DNA topoisomerase II/histidine kinase"/>
    <property type="match status" value="1"/>
</dbReference>
<accession>A0ABT9W575</accession>
<evidence type="ECO:0000256" key="13">
    <source>
        <dbReference type="ARBA" id="ARBA00023136"/>
    </source>
</evidence>
<keyword evidence="7 14" id="KW-0812">Transmembrane</keyword>
<dbReference type="EMBL" id="JAUSTY010000030">
    <property type="protein sequence ID" value="MDQ0168386.1"/>
    <property type="molecule type" value="Genomic_DNA"/>
</dbReference>
<comment type="subcellular location">
    <subcellularLocation>
        <location evidence="2">Cell membrane</location>
        <topology evidence="2">Multi-pass membrane protein</topology>
    </subcellularLocation>
</comment>
<dbReference type="PROSITE" id="PS50109">
    <property type="entry name" value="HIS_KIN"/>
    <property type="match status" value="1"/>
</dbReference>
<dbReference type="Pfam" id="PF06580">
    <property type="entry name" value="His_kinase"/>
    <property type="match status" value="1"/>
</dbReference>
<reference evidence="17 18" key="1">
    <citation type="submission" date="2023-07" db="EMBL/GenBank/DDBJ databases">
        <title>Genomic Encyclopedia of Type Strains, Phase IV (KMG-IV): sequencing the most valuable type-strain genomes for metagenomic binning, comparative biology and taxonomic classification.</title>
        <authorList>
            <person name="Goeker M."/>
        </authorList>
    </citation>
    <scope>NUCLEOTIDE SEQUENCE [LARGE SCALE GENOMIC DNA]</scope>
    <source>
        <strain evidence="17 18">DSM 12751</strain>
    </source>
</reference>
<evidence type="ECO:0000256" key="11">
    <source>
        <dbReference type="ARBA" id="ARBA00022989"/>
    </source>
</evidence>
<evidence type="ECO:0000256" key="14">
    <source>
        <dbReference type="SAM" id="Phobius"/>
    </source>
</evidence>
<keyword evidence="8" id="KW-0547">Nucleotide-binding</keyword>
<dbReference type="Pfam" id="PF00672">
    <property type="entry name" value="HAMP"/>
    <property type="match status" value="1"/>
</dbReference>
<keyword evidence="18" id="KW-1185">Reference proteome</keyword>
<dbReference type="InterPro" id="IPR003594">
    <property type="entry name" value="HATPase_dom"/>
</dbReference>
<dbReference type="Pfam" id="PF02518">
    <property type="entry name" value="HATPase_c"/>
    <property type="match status" value="1"/>
</dbReference>
<keyword evidence="13 14" id="KW-0472">Membrane</keyword>
<proteinExistence type="predicted"/>
<dbReference type="SUPFAM" id="SSF158472">
    <property type="entry name" value="HAMP domain-like"/>
    <property type="match status" value="1"/>
</dbReference>
<dbReference type="InterPro" id="IPR005467">
    <property type="entry name" value="His_kinase_dom"/>
</dbReference>
<evidence type="ECO:0000256" key="8">
    <source>
        <dbReference type="ARBA" id="ARBA00022741"/>
    </source>
</evidence>
<dbReference type="GO" id="GO:0004673">
    <property type="term" value="F:protein histidine kinase activity"/>
    <property type="evidence" value="ECO:0007669"/>
    <property type="project" value="UniProtKB-EC"/>
</dbReference>
<evidence type="ECO:0000256" key="1">
    <source>
        <dbReference type="ARBA" id="ARBA00000085"/>
    </source>
</evidence>
<evidence type="ECO:0000256" key="9">
    <source>
        <dbReference type="ARBA" id="ARBA00022777"/>
    </source>
</evidence>
<dbReference type="PROSITE" id="PS50885">
    <property type="entry name" value="HAMP"/>
    <property type="match status" value="1"/>
</dbReference>
<feature type="transmembrane region" description="Helical" evidence="14">
    <location>
        <begin position="293"/>
        <end position="312"/>
    </location>
</feature>
<dbReference type="RefSeq" id="WP_343834702.1">
    <property type="nucleotide sequence ID" value="NZ_BAAADK010000043.1"/>
</dbReference>
<keyword evidence="9 17" id="KW-0418">Kinase</keyword>
<dbReference type="Gene3D" id="3.30.450.20">
    <property type="entry name" value="PAS domain"/>
    <property type="match status" value="1"/>
</dbReference>
<organism evidence="17 18">
    <name type="scientific">Caldalkalibacillus horti</name>
    <dbReference type="NCBI Taxonomy" id="77523"/>
    <lineage>
        <taxon>Bacteria</taxon>
        <taxon>Bacillati</taxon>
        <taxon>Bacillota</taxon>
        <taxon>Bacilli</taxon>
        <taxon>Bacillales</taxon>
        <taxon>Bacillaceae</taxon>
        <taxon>Caldalkalibacillus</taxon>
    </lineage>
</organism>
<comment type="catalytic activity">
    <reaction evidence="1">
        <text>ATP + protein L-histidine = ADP + protein N-phospho-L-histidine.</text>
        <dbReference type="EC" id="2.7.13.3"/>
    </reaction>
</comment>
<dbReference type="InterPro" id="IPR033479">
    <property type="entry name" value="dCache_1"/>
</dbReference>
<evidence type="ECO:0000256" key="12">
    <source>
        <dbReference type="ARBA" id="ARBA00023012"/>
    </source>
</evidence>
<evidence type="ECO:0000256" key="7">
    <source>
        <dbReference type="ARBA" id="ARBA00022692"/>
    </source>
</evidence>
<dbReference type="InterPro" id="IPR050640">
    <property type="entry name" value="Bact_2-comp_sensor_kinase"/>
</dbReference>
<evidence type="ECO:0000313" key="17">
    <source>
        <dbReference type="EMBL" id="MDQ0168386.1"/>
    </source>
</evidence>
<evidence type="ECO:0000256" key="3">
    <source>
        <dbReference type="ARBA" id="ARBA00012438"/>
    </source>
</evidence>
<evidence type="ECO:0000259" key="16">
    <source>
        <dbReference type="PROSITE" id="PS50885"/>
    </source>
</evidence>
<dbReference type="InterPro" id="IPR010559">
    <property type="entry name" value="Sig_transdc_His_kin_internal"/>
</dbReference>
<keyword evidence="10" id="KW-0067">ATP-binding</keyword>
<keyword evidence="6 17" id="KW-0808">Transferase</keyword>
<dbReference type="SMART" id="SM00304">
    <property type="entry name" value="HAMP"/>
    <property type="match status" value="1"/>
</dbReference>
<evidence type="ECO:0000256" key="4">
    <source>
        <dbReference type="ARBA" id="ARBA00022475"/>
    </source>
</evidence>
<evidence type="ECO:0000256" key="5">
    <source>
        <dbReference type="ARBA" id="ARBA00022553"/>
    </source>
</evidence>
<evidence type="ECO:0000256" key="6">
    <source>
        <dbReference type="ARBA" id="ARBA00022679"/>
    </source>
</evidence>
<dbReference type="Pfam" id="PF02743">
    <property type="entry name" value="dCache_1"/>
    <property type="match status" value="1"/>
</dbReference>
<dbReference type="Proteomes" id="UP001235840">
    <property type="component" value="Unassembled WGS sequence"/>
</dbReference>
<keyword evidence="5" id="KW-0597">Phosphoprotein</keyword>
<name>A0ABT9W575_9BACI</name>
<dbReference type="SMART" id="SM00387">
    <property type="entry name" value="HATPase_c"/>
    <property type="match status" value="1"/>
</dbReference>
<evidence type="ECO:0000313" key="18">
    <source>
        <dbReference type="Proteomes" id="UP001235840"/>
    </source>
</evidence>
<dbReference type="CDD" id="cd06225">
    <property type="entry name" value="HAMP"/>
    <property type="match status" value="1"/>
</dbReference>
<protein>
    <recommendedName>
        <fullName evidence="3">histidine kinase</fullName>
        <ecNumber evidence="3">2.7.13.3</ecNumber>
    </recommendedName>
</protein>
<dbReference type="PANTHER" id="PTHR34220">
    <property type="entry name" value="SENSOR HISTIDINE KINASE YPDA"/>
    <property type="match status" value="1"/>
</dbReference>
<keyword evidence="4" id="KW-1003">Cell membrane</keyword>
<evidence type="ECO:0000256" key="10">
    <source>
        <dbReference type="ARBA" id="ARBA00022840"/>
    </source>
</evidence>